<proteinExistence type="predicted"/>
<dbReference type="GO" id="GO:0003924">
    <property type="term" value="F:GTPase activity"/>
    <property type="evidence" value="ECO:0007669"/>
    <property type="project" value="InterPro"/>
</dbReference>
<keyword evidence="8" id="KW-1185">Reference proteome</keyword>
<dbReference type="SUPFAM" id="SSF52540">
    <property type="entry name" value="P-loop containing nucleoside triphosphate hydrolases"/>
    <property type="match status" value="1"/>
</dbReference>
<keyword evidence="2" id="KW-0547">Nucleotide-binding</keyword>
<accession>A0A9W5Y2E0</accession>
<keyword evidence="5" id="KW-0472">Membrane</keyword>
<evidence type="ECO:0000256" key="1">
    <source>
        <dbReference type="ARBA" id="ARBA00004370"/>
    </source>
</evidence>
<dbReference type="Gene3D" id="3.40.50.300">
    <property type="entry name" value="P-loop containing nucleotide triphosphate hydrolases"/>
    <property type="match status" value="1"/>
</dbReference>
<dbReference type="EMBL" id="BQXY01000002">
    <property type="protein sequence ID" value="GKU25197.1"/>
    <property type="molecule type" value="Genomic_DNA"/>
</dbReference>
<evidence type="ECO:0000256" key="3">
    <source>
        <dbReference type="ARBA" id="ARBA00022801"/>
    </source>
</evidence>
<dbReference type="PANTHER" id="PTHR10465">
    <property type="entry name" value="TRANSMEMBRANE GTPASE FZO1"/>
    <property type="match status" value="1"/>
</dbReference>
<keyword evidence="3" id="KW-0378">Hydrolase</keyword>
<dbReference type="RefSeq" id="WP_261852158.1">
    <property type="nucleotide sequence ID" value="NZ_BQXY01000002.1"/>
</dbReference>
<dbReference type="InterPro" id="IPR027417">
    <property type="entry name" value="P-loop_NTPase"/>
</dbReference>
<reference evidence="7" key="1">
    <citation type="journal article" date="2023" name="Int. J. Syst. Evol. Microbiol.">
        <title>&lt;i&gt;Clostridium folliculivorans&lt;/i&gt; sp. nov., isolated from soil samples of an organic paddy in Japan.</title>
        <authorList>
            <person name="Tazawa J."/>
            <person name="Kobayashi H."/>
            <person name="Tanizawa Y."/>
            <person name="Uchino A."/>
            <person name="Tanaka F."/>
            <person name="Urashima Y."/>
            <person name="Miura S."/>
            <person name="Sakamoto M."/>
            <person name="Ohkuma M."/>
            <person name="Tohno M."/>
        </authorList>
    </citation>
    <scope>NUCLEOTIDE SEQUENCE</scope>
    <source>
        <strain evidence="7">D1-1</strain>
    </source>
</reference>
<keyword evidence="4" id="KW-0342">GTP-binding</keyword>
<dbReference type="GO" id="GO:0016020">
    <property type="term" value="C:membrane"/>
    <property type="evidence" value="ECO:0007669"/>
    <property type="project" value="UniProtKB-SubCell"/>
</dbReference>
<comment type="caution">
    <text evidence="7">The sequence shown here is derived from an EMBL/GenBank/DDBJ whole genome shotgun (WGS) entry which is preliminary data.</text>
</comment>
<dbReference type="Pfam" id="PF00350">
    <property type="entry name" value="Dynamin_N"/>
    <property type="match status" value="1"/>
</dbReference>
<dbReference type="AlphaFoldDB" id="A0A9W5Y2E0"/>
<evidence type="ECO:0000313" key="7">
    <source>
        <dbReference type="EMBL" id="GKU25197.1"/>
    </source>
</evidence>
<name>A0A9W5Y2E0_9CLOT</name>
<dbReference type="Proteomes" id="UP001057868">
    <property type="component" value="Unassembled WGS sequence"/>
</dbReference>
<evidence type="ECO:0000313" key="8">
    <source>
        <dbReference type="Proteomes" id="UP001057868"/>
    </source>
</evidence>
<sequence length="599" mass="68333">MNNTIMEKYQLVNSLVEKLQDEKLSILSRFLKNRITNIDSYVMMLGETSSGKSTLINGLIQENVLYVSSAPSTGVITEVEFKAGIEENQFYAINKDATIERIDQDLFNDLLKEPDSELERVKLVTKSTQFNLENMRLFDTPGYGSIIKEHEEILKEFIPNSDVIIYTVNFRIGIQENDYAFLGFLKELIRDDVEIILLINRCPRNISKADRRIVEIINYTKDILHQDIPAFLVETESVENEEDYPMPGATELWNYVEKSINSIERQKALDSAFNGFILDLFYKCQCEVEKRYENIKLSKSVKDQIRNSSKQFAENVLKLIPELVIPTFDKLKENVEKEFLKSRDCAENNIYNSIESVGKMSMEEMIPYVNNHLLPFSVQQETLGVKRYLEIELNDLNEKINDYLNTQIIEFDKEVSICFSTAADLAKRGFGKKVGNRIVEGGLLRYFANFGGAGGAGAGVANAASHTLKVVGDIFGKTFKRETHNALKRTLSKIGATSLKAITSAAMVIIELATIIIDYNTWKGKLKSKIKKALDQWCNETVLSVQIDLEKLKEENIKTLTYIVDEEIKRYAYDEETTDEKETLELLELASKIEQMLGV</sequence>
<evidence type="ECO:0000256" key="4">
    <source>
        <dbReference type="ARBA" id="ARBA00023134"/>
    </source>
</evidence>
<feature type="domain" description="Dynamin N-terminal" evidence="6">
    <location>
        <begin position="42"/>
        <end position="182"/>
    </location>
</feature>
<dbReference type="GO" id="GO:0005525">
    <property type="term" value="F:GTP binding"/>
    <property type="evidence" value="ECO:0007669"/>
    <property type="project" value="UniProtKB-KW"/>
</dbReference>
<evidence type="ECO:0000256" key="2">
    <source>
        <dbReference type="ARBA" id="ARBA00022741"/>
    </source>
</evidence>
<dbReference type="InterPro" id="IPR027094">
    <property type="entry name" value="Mitofusin_fam"/>
</dbReference>
<protein>
    <recommendedName>
        <fullName evidence="6">Dynamin N-terminal domain-containing protein</fullName>
    </recommendedName>
</protein>
<gene>
    <name evidence="7" type="ORF">CFOLD11_20230</name>
</gene>
<dbReference type="PANTHER" id="PTHR10465:SF0">
    <property type="entry name" value="SARCALUMENIN"/>
    <property type="match status" value="1"/>
</dbReference>
<evidence type="ECO:0000259" key="6">
    <source>
        <dbReference type="Pfam" id="PF00350"/>
    </source>
</evidence>
<evidence type="ECO:0000256" key="5">
    <source>
        <dbReference type="ARBA" id="ARBA00023136"/>
    </source>
</evidence>
<dbReference type="InterPro" id="IPR045063">
    <property type="entry name" value="Dynamin_N"/>
</dbReference>
<comment type="subcellular location">
    <subcellularLocation>
        <location evidence="1">Membrane</location>
    </subcellularLocation>
</comment>
<organism evidence="7 8">
    <name type="scientific">Clostridium folliculivorans</name>
    <dbReference type="NCBI Taxonomy" id="2886038"/>
    <lineage>
        <taxon>Bacteria</taxon>
        <taxon>Bacillati</taxon>
        <taxon>Bacillota</taxon>
        <taxon>Clostridia</taxon>
        <taxon>Eubacteriales</taxon>
        <taxon>Clostridiaceae</taxon>
        <taxon>Clostridium</taxon>
    </lineage>
</organism>